<organism evidence="2 3">
    <name type="scientific">Rhizocola hellebori</name>
    <dbReference type="NCBI Taxonomy" id="1392758"/>
    <lineage>
        <taxon>Bacteria</taxon>
        <taxon>Bacillati</taxon>
        <taxon>Actinomycetota</taxon>
        <taxon>Actinomycetes</taxon>
        <taxon>Micromonosporales</taxon>
        <taxon>Micromonosporaceae</taxon>
        <taxon>Rhizocola</taxon>
    </lineage>
</organism>
<dbReference type="AlphaFoldDB" id="A0A8J3QAZ4"/>
<keyword evidence="3" id="KW-1185">Reference proteome</keyword>
<dbReference type="RefSeq" id="WP_203911030.1">
    <property type="nucleotide sequence ID" value="NZ_BONY01000035.1"/>
</dbReference>
<proteinExistence type="predicted"/>
<dbReference type="Proteomes" id="UP000612899">
    <property type="component" value="Unassembled WGS sequence"/>
</dbReference>
<accession>A0A8J3QAZ4</accession>
<evidence type="ECO:0000256" key="1">
    <source>
        <dbReference type="SAM" id="MobiDB-lite"/>
    </source>
</evidence>
<evidence type="ECO:0000313" key="3">
    <source>
        <dbReference type="Proteomes" id="UP000612899"/>
    </source>
</evidence>
<protein>
    <recommendedName>
        <fullName evidence="4">BON domain-containing protein</fullName>
    </recommendedName>
</protein>
<gene>
    <name evidence="2" type="ORF">Rhe02_52980</name>
</gene>
<dbReference type="Gene3D" id="3.40.1520.20">
    <property type="match status" value="1"/>
</dbReference>
<evidence type="ECO:0000313" key="2">
    <source>
        <dbReference type="EMBL" id="GIH07231.1"/>
    </source>
</evidence>
<comment type="caution">
    <text evidence="2">The sequence shown here is derived from an EMBL/GenBank/DDBJ whole genome shotgun (WGS) entry which is preliminary data.</text>
</comment>
<sequence length="85" mass="9575">MKHAEHDEYAEASAQRELAEDGGIAEQGMEIVRRDGCVVIRGEVESEHRRDLIAQRVAAHFPHCEVRNDIVVVRVGRPMEAEELA</sequence>
<dbReference type="EMBL" id="BONY01000035">
    <property type="protein sequence ID" value="GIH07231.1"/>
    <property type="molecule type" value="Genomic_DNA"/>
</dbReference>
<evidence type="ECO:0008006" key="4">
    <source>
        <dbReference type="Google" id="ProtNLM"/>
    </source>
</evidence>
<feature type="region of interest" description="Disordered" evidence="1">
    <location>
        <begin position="1"/>
        <end position="25"/>
    </location>
</feature>
<name>A0A8J3QAZ4_9ACTN</name>
<reference evidence="2" key="1">
    <citation type="submission" date="2021-01" db="EMBL/GenBank/DDBJ databases">
        <title>Whole genome shotgun sequence of Rhizocola hellebori NBRC 109834.</title>
        <authorList>
            <person name="Komaki H."/>
            <person name="Tamura T."/>
        </authorList>
    </citation>
    <scope>NUCLEOTIDE SEQUENCE</scope>
    <source>
        <strain evidence="2">NBRC 109834</strain>
    </source>
</reference>